<proteinExistence type="predicted"/>
<sequence>MGIRYYAYPVPPELVEQAHDDPRLFLSHDPLMDAWGPEDERPVMLYLDKVWGPLQQLLARRRALDLVAGHVRWIGYEYEPYVAVLDPDEVAAIADDLVLVDDVDDDIAARLGPLDWSAETINRYLAEARAFTRSLADRGCGLAYAIG</sequence>
<evidence type="ECO:0000313" key="2">
    <source>
        <dbReference type="Proteomes" id="UP001205740"/>
    </source>
</evidence>
<accession>A0ABT1H372</accession>
<keyword evidence="2" id="KW-1185">Reference proteome</keyword>
<dbReference type="Proteomes" id="UP001205740">
    <property type="component" value="Unassembled WGS sequence"/>
</dbReference>
<dbReference type="InterPro" id="IPR035944">
    <property type="entry name" value="YfbM-like_sf"/>
</dbReference>
<dbReference type="EMBL" id="JAMTCG010000005">
    <property type="protein sequence ID" value="MCP2161596.1"/>
    <property type="molecule type" value="Genomic_DNA"/>
</dbReference>
<protein>
    <recommendedName>
        <fullName evidence="3">DUF1877 family protein</fullName>
    </recommendedName>
</protein>
<evidence type="ECO:0000313" key="1">
    <source>
        <dbReference type="EMBL" id="MCP2161596.1"/>
    </source>
</evidence>
<evidence type="ECO:0008006" key="3">
    <source>
        <dbReference type="Google" id="ProtNLM"/>
    </source>
</evidence>
<gene>
    <name evidence="1" type="ORF">LX12_002795</name>
</gene>
<dbReference type="RefSeq" id="WP_253655191.1">
    <property type="nucleotide sequence ID" value="NZ_BAAAOE010000001.1"/>
</dbReference>
<reference evidence="1 2" key="1">
    <citation type="submission" date="2022-06" db="EMBL/GenBank/DDBJ databases">
        <title>Genomic Encyclopedia of Archaeal and Bacterial Type Strains, Phase II (KMG-II): from individual species to whole genera.</title>
        <authorList>
            <person name="Goeker M."/>
        </authorList>
    </citation>
    <scope>NUCLEOTIDE SEQUENCE [LARGE SCALE GENOMIC DNA]</scope>
    <source>
        <strain evidence="1 2">DSM 45037</strain>
    </source>
</reference>
<dbReference type="Gene3D" id="3.40.1760.10">
    <property type="entry name" value="YfbM-like super family"/>
    <property type="match status" value="1"/>
</dbReference>
<name>A0ABT1H372_9NOCA</name>
<organism evidence="1 2">
    <name type="scientific">Williamsia serinedens</name>
    <dbReference type="NCBI Taxonomy" id="391736"/>
    <lineage>
        <taxon>Bacteria</taxon>
        <taxon>Bacillati</taxon>
        <taxon>Actinomycetota</taxon>
        <taxon>Actinomycetes</taxon>
        <taxon>Mycobacteriales</taxon>
        <taxon>Nocardiaceae</taxon>
        <taxon>Williamsia</taxon>
    </lineage>
</organism>
<comment type="caution">
    <text evidence="1">The sequence shown here is derived from an EMBL/GenBank/DDBJ whole genome shotgun (WGS) entry which is preliminary data.</text>
</comment>